<evidence type="ECO:0000256" key="3">
    <source>
        <dbReference type="ARBA" id="ARBA00005349"/>
    </source>
</evidence>
<dbReference type="OrthoDB" id="9769565at2"/>
<protein>
    <submittedName>
        <fullName evidence="10">FAD-binding protein</fullName>
    </submittedName>
</protein>
<evidence type="ECO:0000259" key="9">
    <source>
        <dbReference type="Pfam" id="PF01494"/>
    </source>
</evidence>
<keyword evidence="11" id="KW-1185">Reference proteome</keyword>
<keyword evidence="5" id="KW-0274">FAD</keyword>
<keyword evidence="6" id="KW-0560">Oxidoreductase</keyword>
<dbReference type="AlphaFoldDB" id="A0A5B8CTZ4"/>
<reference evidence="11" key="1">
    <citation type="journal article" date="2019" name="ISME J.">
        <title>Evolution in action: habitat transition from sediment to the pelagial leads to genome streamlining in Methylophilaceae.</title>
        <authorList>
            <person name="Salcher M."/>
            <person name="Schaefle D."/>
            <person name="Kaspar M."/>
            <person name="Neuenschwander S.M."/>
            <person name="Ghai R."/>
        </authorList>
    </citation>
    <scope>NUCLEOTIDE SEQUENCE [LARGE SCALE GENOMIC DNA]</scope>
    <source>
        <strain evidence="11">MMS-M-51</strain>
    </source>
</reference>
<dbReference type="InterPro" id="IPR036188">
    <property type="entry name" value="FAD/NAD-bd_sf"/>
</dbReference>
<evidence type="ECO:0000256" key="6">
    <source>
        <dbReference type="ARBA" id="ARBA00023002"/>
    </source>
</evidence>
<comment type="similarity">
    <text evidence="3">Belongs to the UbiH/COQ6 family.</text>
</comment>
<dbReference type="GO" id="GO:0004497">
    <property type="term" value="F:monooxygenase activity"/>
    <property type="evidence" value="ECO:0007669"/>
    <property type="project" value="UniProtKB-KW"/>
</dbReference>
<feature type="transmembrane region" description="Helical" evidence="8">
    <location>
        <begin position="12"/>
        <end position="32"/>
    </location>
</feature>
<evidence type="ECO:0000256" key="8">
    <source>
        <dbReference type="SAM" id="Phobius"/>
    </source>
</evidence>
<dbReference type="GO" id="GO:0071949">
    <property type="term" value="F:FAD binding"/>
    <property type="evidence" value="ECO:0007669"/>
    <property type="project" value="InterPro"/>
</dbReference>
<keyword evidence="8" id="KW-0472">Membrane</keyword>
<name>A0A5B8CTZ4_9PROT</name>
<evidence type="ECO:0000256" key="5">
    <source>
        <dbReference type="ARBA" id="ARBA00022827"/>
    </source>
</evidence>
<dbReference type="InterPro" id="IPR010971">
    <property type="entry name" value="UbiH/COQ6"/>
</dbReference>
<dbReference type="EMBL" id="CP040946">
    <property type="protein sequence ID" value="QDC44536.1"/>
    <property type="molecule type" value="Genomic_DNA"/>
</dbReference>
<dbReference type="PANTHER" id="PTHR43876">
    <property type="entry name" value="UBIQUINONE BIOSYNTHESIS MONOOXYGENASE COQ6, MITOCHONDRIAL"/>
    <property type="match status" value="1"/>
</dbReference>
<dbReference type="InterPro" id="IPR051205">
    <property type="entry name" value="UbiH/COQ6_monooxygenase"/>
</dbReference>
<dbReference type="Pfam" id="PF01494">
    <property type="entry name" value="FAD_binding_3"/>
    <property type="match status" value="1"/>
</dbReference>
<accession>A0A5B8CTZ4</accession>
<evidence type="ECO:0000256" key="2">
    <source>
        <dbReference type="ARBA" id="ARBA00004749"/>
    </source>
</evidence>
<dbReference type="RefSeq" id="WP_140003866.1">
    <property type="nucleotide sequence ID" value="NZ_CP040946.1"/>
</dbReference>
<dbReference type="GO" id="GO:0016705">
    <property type="term" value="F:oxidoreductase activity, acting on paired donors, with incorporation or reduction of molecular oxygen"/>
    <property type="evidence" value="ECO:0007669"/>
    <property type="project" value="InterPro"/>
</dbReference>
<dbReference type="Gene3D" id="3.50.50.60">
    <property type="entry name" value="FAD/NAD(P)-binding domain"/>
    <property type="match status" value="2"/>
</dbReference>
<dbReference type="KEGG" id="mmec:FIU01_08340"/>
<evidence type="ECO:0000256" key="1">
    <source>
        <dbReference type="ARBA" id="ARBA00001974"/>
    </source>
</evidence>
<organism evidence="10 11">
    <name type="scientific">Methylophilus medardicus</name>
    <dbReference type="NCBI Taxonomy" id="2588534"/>
    <lineage>
        <taxon>Bacteria</taxon>
        <taxon>Pseudomonadati</taxon>
        <taxon>Pseudomonadota</taxon>
        <taxon>Betaproteobacteria</taxon>
        <taxon>Nitrosomonadales</taxon>
        <taxon>Methylophilaceae</taxon>
        <taxon>Methylophilus</taxon>
    </lineage>
</organism>
<evidence type="ECO:0000313" key="10">
    <source>
        <dbReference type="EMBL" id="QDC44536.1"/>
    </source>
</evidence>
<sequence>MAVKPALIHTDVAIVGAGLVGLTAAIALARLGKQVVLTDATLPTQLPQGWAADMEHWDTRVYALTNQTVAWLRDIGVWAQMPANRVNPIAAMDLWSPTHRHATPSLSLNAEEANLTQLGYIVESQALMHACWQVLAGSEVTVITDAPAQALQYAGHIARLSLPEHEIEASLILGADGGNSWVRAQCDITVQQVDFAQTALVTNYHAERPHDNVARQWFGNHETVALLPMPQQQVSLVWALPQAEAAQKQALPALALAAEVAARCEHRLGKLTPSGEVRSFPLIQRTAASMTAPPIMLLGDAAHQVHPMAGQGVNLGFQDVQTLCAQIAKLPAMRRLGDAHFLRHVMRARQPDLLKMHALTRGLDALFSRPQAIWTHAALLGLRGVGNSAMLKRFLIRAATQG</sequence>
<dbReference type="PANTHER" id="PTHR43876:SF7">
    <property type="entry name" value="UBIQUINONE BIOSYNTHESIS MONOOXYGENASE COQ6, MITOCHONDRIAL"/>
    <property type="match status" value="1"/>
</dbReference>
<evidence type="ECO:0000256" key="4">
    <source>
        <dbReference type="ARBA" id="ARBA00022630"/>
    </source>
</evidence>
<keyword evidence="7" id="KW-0503">Monooxygenase</keyword>
<keyword evidence="4" id="KW-0285">Flavoprotein</keyword>
<dbReference type="Proteomes" id="UP000311008">
    <property type="component" value="Chromosome"/>
</dbReference>
<gene>
    <name evidence="10" type="ORF">FIU01_08340</name>
</gene>
<keyword evidence="8" id="KW-0812">Transmembrane</keyword>
<keyword evidence="8" id="KW-1133">Transmembrane helix</keyword>
<dbReference type="SUPFAM" id="SSF51905">
    <property type="entry name" value="FAD/NAD(P)-binding domain"/>
    <property type="match status" value="1"/>
</dbReference>
<dbReference type="NCBIfam" id="TIGR01988">
    <property type="entry name" value="Ubi-OHases"/>
    <property type="match status" value="1"/>
</dbReference>
<dbReference type="GO" id="GO:0006744">
    <property type="term" value="P:ubiquinone biosynthetic process"/>
    <property type="evidence" value="ECO:0007669"/>
    <property type="project" value="UniProtKB-UniPathway"/>
</dbReference>
<dbReference type="InterPro" id="IPR002938">
    <property type="entry name" value="FAD-bd"/>
</dbReference>
<comment type="pathway">
    <text evidence="2">Cofactor biosynthesis; ubiquinone biosynthesis.</text>
</comment>
<evidence type="ECO:0000256" key="7">
    <source>
        <dbReference type="ARBA" id="ARBA00023033"/>
    </source>
</evidence>
<dbReference type="UniPathway" id="UPA00232"/>
<evidence type="ECO:0000313" key="11">
    <source>
        <dbReference type="Proteomes" id="UP000311008"/>
    </source>
</evidence>
<comment type="cofactor">
    <cofactor evidence="1">
        <name>FAD</name>
        <dbReference type="ChEBI" id="CHEBI:57692"/>
    </cofactor>
</comment>
<proteinExistence type="inferred from homology"/>
<dbReference type="PRINTS" id="PR00420">
    <property type="entry name" value="RNGMNOXGNASE"/>
</dbReference>
<feature type="domain" description="FAD-binding" evidence="9">
    <location>
        <begin position="10"/>
        <end position="329"/>
    </location>
</feature>